<dbReference type="InParanoid" id="A0A068TX17"/>
<evidence type="ECO:0000313" key="2">
    <source>
        <dbReference type="Proteomes" id="UP000295252"/>
    </source>
</evidence>
<name>A0A068TX17_COFCA</name>
<protein>
    <submittedName>
        <fullName evidence="1">Uncharacterized protein</fullName>
    </submittedName>
</protein>
<gene>
    <name evidence="1" type="ORF">GSCOC_T00032444001</name>
</gene>
<dbReference type="EMBL" id="HG739089">
    <property type="protein sequence ID" value="CDP00489.1"/>
    <property type="molecule type" value="Genomic_DNA"/>
</dbReference>
<evidence type="ECO:0000313" key="1">
    <source>
        <dbReference type="EMBL" id="CDP00489.1"/>
    </source>
</evidence>
<keyword evidence="2" id="KW-1185">Reference proteome</keyword>
<accession>A0A068TX17</accession>
<dbReference type="Proteomes" id="UP000295252">
    <property type="component" value="Chromosome III"/>
</dbReference>
<proteinExistence type="predicted"/>
<dbReference type="Gramene" id="CDP00489">
    <property type="protein sequence ID" value="CDP00489"/>
    <property type="gene ID" value="GSCOC_T00032444001"/>
</dbReference>
<reference evidence="2" key="1">
    <citation type="journal article" date="2014" name="Science">
        <title>The coffee genome provides insight into the convergent evolution of caffeine biosynthesis.</title>
        <authorList>
            <person name="Denoeud F."/>
            <person name="Carretero-Paulet L."/>
            <person name="Dereeper A."/>
            <person name="Droc G."/>
            <person name="Guyot R."/>
            <person name="Pietrella M."/>
            <person name="Zheng C."/>
            <person name="Alberti A."/>
            <person name="Anthony F."/>
            <person name="Aprea G."/>
            <person name="Aury J.M."/>
            <person name="Bento P."/>
            <person name="Bernard M."/>
            <person name="Bocs S."/>
            <person name="Campa C."/>
            <person name="Cenci A."/>
            <person name="Combes M.C."/>
            <person name="Crouzillat D."/>
            <person name="Da Silva C."/>
            <person name="Daddiego L."/>
            <person name="De Bellis F."/>
            <person name="Dussert S."/>
            <person name="Garsmeur O."/>
            <person name="Gayraud T."/>
            <person name="Guignon V."/>
            <person name="Jahn K."/>
            <person name="Jamilloux V."/>
            <person name="Joet T."/>
            <person name="Labadie K."/>
            <person name="Lan T."/>
            <person name="Leclercq J."/>
            <person name="Lepelley M."/>
            <person name="Leroy T."/>
            <person name="Li L.T."/>
            <person name="Librado P."/>
            <person name="Lopez L."/>
            <person name="Munoz A."/>
            <person name="Noel B."/>
            <person name="Pallavicini A."/>
            <person name="Perrotta G."/>
            <person name="Poncet V."/>
            <person name="Pot D."/>
            <person name="Priyono X."/>
            <person name="Rigoreau M."/>
            <person name="Rouard M."/>
            <person name="Rozas J."/>
            <person name="Tranchant-Dubreuil C."/>
            <person name="VanBuren R."/>
            <person name="Zhang Q."/>
            <person name="Andrade A.C."/>
            <person name="Argout X."/>
            <person name="Bertrand B."/>
            <person name="de Kochko A."/>
            <person name="Graziosi G."/>
            <person name="Henry R.J."/>
            <person name="Jayarama X."/>
            <person name="Ming R."/>
            <person name="Nagai C."/>
            <person name="Rounsley S."/>
            <person name="Sankoff D."/>
            <person name="Giuliano G."/>
            <person name="Albert V.A."/>
            <person name="Wincker P."/>
            <person name="Lashermes P."/>
        </authorList>
    </citation>
    <scope>NUCLEOTIDE SEQUENCE [LARGE SCALE GENOMIC DNA]</scope>
    <source>
        <strain evidence="2">cv. DH200-94</strain>
    </source>
</reference>
<dbReference type="AlphaFoldDB" id="A0A068TX17"/>
<organism evidence="1 2">
    <name type="scientific">Coffea canephora</name>
    <name type="common">Robusta coffee</name>
    <dbReference type="NCBI Taxonomy" id="49390"/>
    <lineage>
        <taxon>Eukaryota</taxon>
        <taxon>Viridiplantae</taxon>
        <taxon>Streptophyta</taxon>
        <taxon>Embryophyta</taxon>
        <taxon>Tracheophyta</taxon>
        <taxon>Spermatophyta</taxon>
        <taxon>Magnoliopsida</taxon>
        <taxon>eudicotyledons</taxon>
        <taxon>Gunneridae</taxon>
        <taxon>Pentapetalae</taxon>
        <taxon>asterids</taxon>
        <taxon>lamiids</taxon>
        <taxon>Gentianales</taxon>
        <taxon>Rubiaceae</taxon>
        <taxon>Ixoroideae</taxon>
        <taxon>Gardenieae complex</taxon>
        <taxon>Bertiereae - Coffeeae clade</taxon>
        <taxon>Coffeeae</taxon>
        <taxon>Coffea</taxon>
    </lineage>
</organism>
<sequence>MSRSLEDLKIRPVGLLHHVKVGLEGNFTESFLAQRCLSSCLCSGAARNYFSCCFWRSDCL</sequence>